<evidence type="ECO:0000259" key="1">
    <source>
        <dbReference type="Pfam" id="PF18864"/>
    </source>
</evidence>
<proteinExistence type="predicted"/>
<organism evidence="2 3">
    <name type="scientific">Bacteroides stercoris</name>
    <dbReference type="NCBI Taxonomy" id="46506"/>
    <lineage>
        <taxon>Bacteria</taxon>
        <taxon>Pseudomonadati</taxon>
        <taxon>Bacteroidota</taxon>
        <taxon>Bacteroidia</taxon>
        <taxon>Bacteroidales</taxon>
        <taxon>Bacteroidaceae</taxon>
        <taxon>Bacteroides</taxon>
    </lineage>
</organism>
<sequence>MIKNIINKIIQDLGDDKPIKGILLKAQIVASQLNNKEFEEWIKSEQNGYSDAKNLPDYRVLGAIVKANVFQPYIGLYQNCTIPPGIFEDEIINDCMSHAHIINSLSEIENICSSNKNGHVSINSPVIAYPEVGKHVRGNVEKVWQEIPVSSLANIVDTFKSKLLSFFLDLDKKIDAGVDFSKIEGQNEIKNIMNNYYINSVVANTGDGTVNTGDISKNNSVLCISDPDQQKQIRELVSELVKATKDIDNEDLKMAVETISEECNKPSWTKKTLRIAFNAIQGIATSIAANQLTPIITEALALLA</sequence>
<dbReference type="InterPro" id="IPR041304">
    <property type="entry name" value="AbiTii"/>
</dbReference>
<accession>A0A413UUQ5</accession>
<evidence type="ECO:0000313" key="2">
    <source>
        <dbReference type="EMBL" id="RHB23368.1"/>
    </source>
</evidence>
<dbReference type="Proteomes" id="UP000283482">
    <property type="component" value="Unassembled WGS sequence"/>
</dbReference>
<dbReference type="AlphaFoldDB" id="A0A413UUQ5"/>
<dbReference type="RefSeq" id="WP_117907919.1">
    <property type="nucleotide sequence ID" value="NZ_QSGN01000065.1"/>
</dbReference>
<comment type="caution">
    <text evidence="2">The sequence shown here is derived from an EMBL/GenBank/DDBJ whole genome shotgun (WGS) entry which is preliminary data.</text>
</comment>
<reference evidence="2 3" key="1">
    <citation type="submission" date="2018-08" db="EMBL/GenBank/DDBJ databases">
        <title>A genome reference for cultivated species of the human gut microbiota.</title>
        <authorList>
            <person name="Zou Y."/>
            <person name="Xue W."/>
            <person name="Luo G."/>
        </authorList>
    </citation>
    <scope>NUCLEOTIDE SEQUENCE [LARGE SCALE GENOMIC DNA]</scope>
    <source>
        <strain evidence="2 3">AM40-34</strain>
    </source>
</reference>
<dbReference type="Pfam" id="PF18864">
    <property type="entry name" value="AbiTii"/>
    <property type="match status" value="1"/>
</dbReference>
<dbReference type="EMBL" id="QSGN01000065">
    <property type="protein sequence ID" value="RHB23368.1"/>
    <property type="molecule type" value="Genomic_DNA"/>
</dbReference>
<name>A0A413UUQ5_BACSE</name>
<feature type="domain" description="AbiTii" evidence="1">
    <location>
        <begin position="5"/>
        <end position="182"/>
    </location>
</feature>
<protein>
    <recommendedName>
        <fullName evidence="1">AbiTii domain-containing protein</fullName>
    </recommendedName>
</protein>
<gene>
    <name evidence="2" type="ORF">DW889_16290</name>
</gene>
<evidence type="ECO:0000313" key="3">
    <source>
        <dbReference type="Proteomes" id="UP000283482"/>
    </source>
</evidence>